<gene>
    <name evidence="1" type="ORF">OEA41_007173</name>
</gene>
<comment type="caution">
    <text evidence="1">The sequence shown here is derived from an EMBL/GenBank/DDBJ whole genome shotgun (WGS) entry which is preliminary data.</text>
</comment>
<accession>A0AAD9ZCM3</accession>
<evidence type="ECO:0000313" key="2">
    <source>
        <dbReference type="Proteomes" id="UP001276659"/>
    </source>
</evidence>
<dbReference type="AlphaFoldDB" id="A0AAD9ZCM3"/>
<proteinExistence type="predicted"/>
<dbReference type="EMBL" id="JASNWA010000004">
    <property type="protein sequence ID" value="KAK3175851.1"/>
    <property type="molecule type" value="Genomic_DNA"/>
</dbReference>
<evidence type="ECO:0000313" key="1">
    <source>
        <dbReference type="EMBL" id="KAK3175851.1"/>
    </source>
</evidence>
<sequence length="314" mass="36872">MPCSIERNTTTFSFFQLPLEIREKIYGLVLGDRLIHLKYLNDDNYLRLDSNELWNPDLREDRFSLLGPTNEDEAYLLGVPRADTFSYNWEYTKYELGFGFESRDVDPTFVAGHIKEGSISYREMHLKILRTYRQIFAEANRILWATNTFSFNDPASFKRFMETRKPFHKQNMREFRLVVDWTSDGHWAWTVALHMSRLNSLQGLQDLRLVINNDVSEAGIATFEANSGLEALLEHRFHESILKLSTLPLTKAQVQVVPGEFRAFRAPGIRDYVWTKDQRRRYATIVKERLLNPQAAKLYGQVLQKWIEGWFCAE</sequence>
<protein>
    <submittedName>
        <fullName evidence="1">Uncharacterized protein</fullName>
    </submittedName>
</protein>
<reference evidence="1" key="1">
    <citation type="submission" date="2022-11" db="EMBL/GenBank/DDBJ databases">
        <title>Chromosomal genome sequence assembly and mating type (MAT) locus characterization of the leprose asexual lichenized fungus Lepraria neglecta (Nyl.) Erichsen.</title>
        <authorList>
            <person name="Allen J.L."/>
            <person name="Pfeffer B."/>
        </authorList>
    </citation>
    <scope>NUCLEOTIDE SEQUENCE</scope>
    <source>
        <strain evidence="1">Allen 5258</strain>
    </source>
</reference>
<organism evidence="1 2">
    <name type="scientific">Lepraria neglecta</name>
    <dbReference type="NCBI Taxonomy" id="209136"/>
    <lineage>
        <taxon>Eukaryota</taxon>
        <taxon>Fungi</taxon>
        <taxon>Dikarya</taxon>
        <taxon>Ascomycota</taxon>
        <taxon>Pezizomycotina</taxon>
        <taxon>Lecanoromycetes</taxon>
        <taxon>OSLEUM clade</taxon>
        <taxon>Lecanoromycetidae</taxon>
        <taxon>Lecanorales</taxon>
        <taxon>Lecanorineae</taxon>
        <taxon>Stereocaulaceae</taxon>
        <taxon>Lepraria</taxon>
    </lineage>
</organism>
<dbReference type="PANTHER" id="PTHR38790">
    <property type="entry name" value="2EXR DOMAIN-CONTAINING PROTEIN-RELATED"/>
    <property type="match status" value="1"/>
</dbReference>
<name>A0AAD9ZCM3_9LECA</name>
<dbReference type="PANTHER" id="PTHR38790:SF4">
    <property type="entry name" value="2EXR DOMAIN-CONTAINING PROTEIN"/>
    <property type="match status" value="1"/>
</dbReference>
<dbReference type="Proteomes" id="UP001276659">
    <property type="component" value="Unassembled WGS sequence"/>
</dbReference>
<keyword evidence="2" id="KW-1185">Reference proteome</keyword>